<dbReference type="Proteomes" id="UP000271175">
    <property type="component" value="Unassembled WGS sequence"/>
</dbReference>
<reference evidence="4 6" key="1">
    <citation type="submission" date="2018-09" db="EMBL/GenBank/DDBJ databases">
        <title>Persistent metagenomic signatures of early life antibiotic treatment in the infant gut microbiota and resistome.</title>
        <authorList>
            <person name="Gasparrini A.J."/>
        </authorList>
    </citation>
    <scope>NUCLEOTIDE SEQUENCE [LARGE SCALE GENOMIC DNA]</scope>
    <source>
        <strain evidence="4 6">T0181B.E-10</strain>
    </source>
</reference>
<keyword evidence="3" id="KW-0540">Nuclease</keyword>
<dbReference type="GO" id="GO:0009307">
    <property type="term" value="P:DNA restriction-modification system"/>
    <property type="evidence" value="ECO:0007669"/>
    <property type="project" value="UniProtKB-KW"/>
</dbReference>
<evidence type="ECO:0000313" key="5">
    <source>
        <dbReference type="Proteomes" id="UP000271175"/>
    </source>
</evidence>
<dbReference type="Gene3D" id="3.90.220.20">
    <property type="entry name" value="DNA methylase specificity domains"/>
    <property type="match status" value="1"/>
</dbReference>
<dbReference type="InterPro" id="IPR044946">
    <property type="entry name" value="Restrct_endonuc_typeI_TRD_sf"/>
</dbReference>
<protein>
    <submittedName>
        <fullName evidence="3">Restriction endonuclease subunit S</fullName>
    </submittedName>
</protein>
<gene>
    <name evidence="4" type="ORF">D4N09_04980</name>
    <name evidence="3" type="ORF">D9E49_11300</name>
</gene>
<keyword evidence="2" id="KW-0238">DNA-binding</keyword>
<organism evidence="3 5">
    <name type="scientific">Escherichia coli</name>
    <dbReference type="NCBI Taxonomy" id="562"/>
    <lineage>
        <taxon>Bacteria</taxon>
        <taxon>Pseudomonadati</taxon>
        <taxon>Pseudomonadota</taxon>
        <taxon>Gammaproteobacteria</taxon>
        <taxon>Enterobacterales</taxon>
        <taxon>Enterobacteriaceae</taxon>
        <taxon>Escherichia</taxon>
    </lineage>
</organism>
<dbReference type="EMBL" id="QYOH01000003">
    <property type="protein sequence ID" value="TXU37434.1"/>
    <property type="molecule type" value="Genomic_DNA"/>
</dbReference>
<keyword evidence="3" id="KW-0255">Endonuclease</keyword>
<sequence>MGKIVYSDIANFIPGVNLSRIEPEESGKVYRFYTAQLHQIDDWQPEVIVTDKEQVVKSTSLLKVTRENDVIINLANAKAVLVKQDHAGRILGNNFVKVELDVSRVSPLFWIWHFNESKAVAQQKSSALQGSTVPKLTLQMVRQFELDLPGLKKQQAIGELYLHLRMKDYYEYNLMKLKQQYYFAKIENLSK</sequence>
<comment type="caution">
    <text evidence="3">The sequence shown here is derived from an EMBL/GenBank/DDBJ whole genome shotgun (WGS) entry which is preliminary data.</text>
</comment>
<reference evidence="3 5" key="2">
    <citation type="submission" date="2018-10" db="EMBL/GenBank/DDBJ databases">
        <authorList>
            <consortium name="NARMS: The National Antimicrobial Resistance Monitoring System"/>
        </authorList>
    </citation>
    <scope>NUCLEOTIDE SEQUENCE [LARGE SCALE GENOMIC DNA]</scope>
    <source>
        <strain evidence="3 5">CVM N17EC0276</strain>
    </source>
</reference>
<keyword evidence="1" id="KW-0680">Restriction system</keyword>
<dbReference type="AlphaFoldDB" id="A0A3L5H2S8"/>
<proteinExistence type="predicted"/>
<accession>A0A3L5H2S8</accession>
<dbReference type="GO" id="GO:0004519">
    <property type="term" value="F:endonuclease activity"/>
    <property type="evidence" value="ECO:0007669"/>
    <property type="project" value="UniProtKB-KW"/>
</dbReference>
<evidence type="ECO:0000313" key="6">
    <source>
        <dbReference type="Proteomes" id="UP000460654"/>
    </source>
</evidence>
<name>A0A3L5H2S8_ECOLX</name>
<evidence type="ECO:0000256" key="1">
    <source>
        <dbReference type="ARBA" id="ARBA00022747"/>
    </source>
</evidence>
<dbReference type="Proteomes" id="UP000460654">
    <property type="component" value="Unassembled WGS sequence"/>
</dbReference>
<keyword evidence="3" id="KW-0378">Hydrolase</keyword>
<dbReference type="RefSeq" id="WP_024223216.1">
    <property type="nucleotide sequence ID" value="NZ_CAIZVD010000002.1"/>
</dbReference>
<evidence type="ECO:0000313" key="4">
    <source>
        <dbReference type="EMBL" id="TXU37434.1"/>
    </source>
</evidence>
<dbReference type="SUPFAM" id="SSF116734">
    <property type="entry name" value="DNA methylase specificity domain"/>
    <property type="match status" value="1"/>
</dbReference>
<evidence type="ECO:0000313" key="3">
    <source>
        <dbReference type="EMBL" id="MIB60979.1"/>
    </source>
</evidence>
<dbReference type="GO" id="GO:0003677">
    <property type="term" value="F:DNA binding"/>
    <property type="evidence" value="ECO:0007669"/>
    <property type="project" value="UniProtKB-KW"/>
</dbReference>
<dbReference type="EMBL" id="ROAL01000009">
    <property type="protein sequence ID" value="MIB60979.1"/>
    <property type="molecule type" value="Genomic_DNA"/>
</dbReference>
<evidence type="ECO:0000256" key="2">
    <source>
        <dbReference type="ARBA" id="ARBA00023125"/>
    </source>
</evidence>